<protein>
    <submittedName>
        <fullName evidence="2">Uncharacterized protein</fullName>
    </submittedName>
</protein>
<dbReference type="Proteomes" id="UP000275078">
    <property type="component" value="Unassembled WGS sequence"/>
</dbReference>
<evidence type="ECO:0000313" key="3">
    <source>
        <dbReference type="Proteomes" id="UP000275078"/>
    </source>
</evidence>
<accession>A0A3N4HNV4</accession>
<feature type="compositionally biased region" description="Acidic residues" evidence="1">
    <location>
        <begin position="23"/>
        <end position="32"/>
    </location>
</feature>
<name>A0A3N4HNV4_ASCIM</name>
<feature type="region of interest" description="Disordered" evidence="1">
    <location>
        <begin position="1"/>
        <end position="76"/>
    </location>
</feature>
<reference evidence="2 3" key="1">
    <citation type="journal article" date="2018" name="Nat. Ecol. Evol.">
        <title>Pezizomycetes genomes reveal the molecular basis of ectomycorrhizal truffle lifestyle.</title>
        <authorList>
            <person name="Murat C."/>
            <person name="Payen T."/>
            <person name="Noel B."/>
            <person name="Kuo A."/>
            <person name="Morin E."/>
            <person name="Chen J."/>
            <person name="Kohler A."/>
            <person name="Krizsan K."/>
            <person name="Balestrini R."/>
            <person name="Da Silva C."/>
            <person name="Montanini B."/>
            <person name="Hainaut M."/>
            <person name="Levati E."/>
            <person name="Barry K.W."/>
            <person name="Belfiori B."/>
            <person name="Cichocki N."/>
            <person name="Clum A."/>
            <person name="Dockter R.B."/>
            <person name="Fauchery L."/>
            <person name="Guy J."/>
            <person name="Iotti M."/>
            <person name="Le Tacon F."/>
            <person name="Lindquist E.A."/>
            <person name="Lipzen A."/>
            <person name="Malagnac F."/>
            <person name="Mello A."/>
            <person name="Molinier V."/>
            <person name="Miyauchi S."/>
            <person name="Poulain J."/>
            <person name="Riccioni C."/>
            <person name="Rubini A."/>
            <person name="Sitrit Y."/>
            <person name="Splivallo R."/>
            <person name="Traeger S."/>
            <person name="Wang M."/>
            <person name="Zifcakova L."/>
            <person name="Wipf D."/>
            <person name="Zambonelli A."/>
            <person name="Paolocci F."/>
            <person name="Nowrousian M."/>
            <person name="Ottonello S."/>
            <person name="Baldrian P."/>
            <person name="Spatafora J.W."/>
            <person name="Henrissat B."/>
            <person name="Nagy L.G."/>
            <person name="Aury J.M."/>
            <person name="Wincker P."/>
            <person name="Grigoriev I.V."/>
            <person name="Bonfante P."/>
            <person name="Martin F.M."/>
        </authorList>
    </citation>
    <scope>NUCLEOTIDE SEQUENCE [LARGE SCALE GENOMIC DNA]</scope>
    <source>
        <strain evidence="2 3">RN42</strain>
    </source>
</reference>
<feature type="compositionally biased region" description="Polar residues" evidence="1">
    <location>
        <begin position="147"/>
        <end position="157"/>
    </location>
</feature>
<dbReference type="AlphaFoldDB" id="A0A3N4HNV4"/>
<sequence>MADYDENDPFGDLPWTWPTDGLYDFDQEEEPEPQAQSATQGHQPPGNEGGPNVAAAGDHQQAQETAETIQQLENDDLPMEKGILKRGSISEVGSNKRLAVEQSGSQVVPSQPQAAGPTGAGPSFAPVFSTQATVPTRDGSSFPPVPSTQASLSSQTGLPLPRPQAQNAVQQELPRQMGAQHQAYHQGNASFIPHVDAATGSGTASDPVTFSGPLVAAPTVPTSSAQAQITASQQSSAFQQDSIDNLFQYPYFSFSHYFNGPLVAAPAVPTYSAQAQITASQQGSIDNSITRHPLFAFPAIRALHFLSQGQNLRYRPVFSNLDFDARSFTVSFAPCPLRLRFSLKARKNGLRELEVEGSRDPELALQRFDGPDGIHDRPDVCPKGCGQQYVLMDQHIAEAHRNRAYPCWFCNCSFDTPSRRESHRERCAMIVERVVISPAQQSWKAEYIWSRTAPPGSYTASDTLTKADKDRWMMELVIKSVDGFLAGYVKNVELKFPTGRKSPPTLHVFVQERSKVIISWLNRCWIEFGATAKGFNCL</sequence>
<organism evidence="2 3">
    <name type="scientific">Ascobolus immersus RN42</name>
    <dbReference type="NCBI Taxonomy" id="1160509"/>
    <lineage>
        <taxon>Eukaryota</taxon>
        <taxon>Fungi</taxon>
        <taxon>Dikarya</taxon>
        <taxon>Ascomycota</taxon>
        <taxon>Pezizomycotina</taxon>
        <taxon>Pezizomycetes</taxon>
        <taxon>Pezizales</taxon>
        <taxon>Ascobolaceae</taxon>
        <taxon>Ascobolus</taxon>
    </lineage>
</organism>
<proteinExistence type="predicted"/>
<feature type="compositionally biased region" description="Low complexity" evidence="1">
    <location>
        <begin position="60"/>
        <end position="71"/>
    </location>
</feature>
<evidence type="ECO:0000313" key="2">
    <source>
        <dbReference type="EMBL" id="RPA74957.1"/>
    </source>
</evidence>
<evidence type="ECO:0000256" key="1">
    <source>
        <dbReference type="SAM" id="MobiDB-lite"/>
    </source>
</evidence>
<keyword evidence="3" id="KW-1185">Reference proteome</keyword>
<feature type="compositionally biased region" description="Low complexity" evidence="1">
    <location>
        <begin position="102"/>
        <end position="113"/>
    </location>
</feature>
<feature type="region of interest" description="Disordered" evidence="1">
    <location>
        <begin position="98"/>
        <end position="169"/>
    </location>
</feature>
<dbReference type="EMBL" id="ML119775">
    <property type="protein sequence ID" value="RPA74957.1"/>
    <property type="molecule type" value="Genomic_DNA"/>
</dbReference>
<gene>
    <name evidence="2" type="ORF">BJ508DRAFT_27968</name>
</gene>